<dbReference type="InterPro" id="IPR028250">
    <property type="entry name" value="DsbDN"/>
</dbReference>
<feature type="domain" description="Thiol:disulfide interchange protein DsbD N-terminal" evidence="2">
    <location>
        <begin position="49"/>
        <end position="145"/>
    </location>
</feature>
<name>A0AA52H9M5_9PROT</name>
<accession>A0AA52H9M5</accession>
<evidence type="ECO:0000313" key="3">
    <source>
        <dbReference type="EMBL" id="WND02677.1"/>
    </source>
</evidence>
<keyword evidence="4" id="KW-1185">Reference proteome</keyword>
<feature type="signal peptide" evidence="1">
    <location>
        <begin position="1"/>
        <end position="20"/>
    </location>
</feature>
<dbReference type="EMBL" id="CP123872">
    <property type="protein sequence ID" value="WND02677.1"/>
    <property type="molecule type" value="Genomic_DNA"/>
</dbReference>
<protein>
    <submittedName>
        <fullName evidence="3">Protein-disulfide reductase DsbD family protein</fullName>
    </submittedName>
</protein>
<reference evidence="3" key="1">
    <citation type="submission" date="2023-04" db="EMBL/GenBank/DDBJ databases">
        <title>Complete genome sequence of Temperatibacter marinus.</title>
        <authorList>
            <person name="Rong J.-C."/>
            <person name="Yi M.-L."/>
            <person name="Zhao Q."/>
        </authorList>
    </citation>
    <scope>NUCLEOTIDE SEQUENCE</scope>
    <source>
        <strain evidence="3">NBRC 110045</strain>
    </source>
</reference>
<evidence type="ECO:0000259" key="2">
    <source>
        <dbReference type="Pfam" id="PF11412"/>
    </source>
</evidence>
<proteinExistence type="predicted"/>
<dbReference type="AlphaFoldDB" id="A0AA52H9M5"/>
<evidence type="ECO:0000313" key="4">
    <source>
        <dbReference type="Proteomes" id="UP001268683"/>
    </source>
</evidence>
<dbReference type="KEGG" id="tmk:QGN29_14080"/>
<keyword evidence="1" id="KW-0732">Signal</keyword>
<dbReference type="Pfam" id="PF11412">
    <property type="entry name" value="DsbD_N"/>
    <property type="match status" value="1"/>
</dbReference>
<evidence type="ECO:0000256" key="1">
    <source>
        <dbReference type="SAM" id="SignalP"/>
    </source>
</evidence>
<dbReference type="Proteomes" id="UP001268683">
    <property type="component" value="Chromosome"/>
</dbReference>
<organism evidence="3 4">
    <name type="scientific">Temperatibacter marinus</name>
    <dbReference type="NCBI Taxonomy" id="1456591"/>
    <lineage>
        <taxon>Bacteria</taxon>
        <taxon>Pseudomonadati</taxon>
        <taxon>Pseudomonadota</taxon>
        <taxon>Alphaproteobacteria</taxon>
        <taxon>Kordiimonadales</taxon>
        <taxon>Temperatibacteraceae</taxon>
        <taxon>Temperatibacter</taxon>
    </lineage>
</organism>
<dbReference type="RefSeq" id="WP_310798513.1">
    <property type="nucleotide sequence ID" value="NZ_CP123872.1"/>
</dbReference>
<feature type="chain" id="PRO_5041223984" evidence="1">
    <location>
        <begin position="21"/>
        <end position="264"/>
    </location>
</feature>
<gene>
    <name evidence="3" type="ORF">QGN29_14080</name>
</gene>
<sequence>MNKIIIFFVGLCVISTATHAKETEWVSHGQEAKTRLIGTKPVAGNAGLVWLAWEAELQNGWKTYWRSPGEAGLPVIVKINDVEKELAYPIPERFELFGLQTYGYSKKVIIPFQIEAEALKRGDTEIHVSFMVCKDICIPIEHTFQPPQKDKFDYDLKIASWLSKVPMTSLEESKFKVMSHKIIGPVGKQRVIIDVKGLEAYQQADLLIEGPATMMFIPAGKTSKGDFVRFVVKTSGMGDIPDLKNEKLRITVIDGNGKAIDVSR</sequence>